<evidence type="ECO:0000256" key="7">
    <source>
        <dbReference type="SAM" id="Phobius"/>
    </source>
</evidence>
<name>A0A1N7M646_9RHOB</name>
<evidence type="ECO:0000313" key="9">
    <source>
        <dbReference type="EMBL" id="SIS81512.1"/>
    </source>
</evidence>
<evidence type="ECO:0000256" key="6">
    <source>
        <dbReference type="RuleBase" id="RU003983"/>
    </source>
</evidence>
<keyword evidence="2" id="KW-0479">Metal-binding</keyword>
<evidence type="ECO:0000256" key="4">
    <source>
        <dbReference type="ARBA" id="ARBA00022833"/>
    </source>
</evidence>
<dbReference type="PANTHER" id="PTHR22726">
    <property type="entry name" value="METALLOENDOPEPTIDASE OMA1"/>
    <property type="match status" value="1"/>
</dbReference>
<feature type="domain" description="Peptidase M48" evidence="8">
    <location>
        <begin position="178"/>
        <end position="349"/>
    </location>
</feature>
<keyword evidence="1 6" id="KW-0645">Protease</keyword>
<keyword evidence="3 6" id="KW-0378">Hydrolase</keyword>
<dbReference type="STRING" id="633194.SAMN05421759_1049"/>
<dbReference type="AlphaFoldDB" id="A0A1N7M646"/>
<dbReference type="GO" id="GO:0004222">
    <property type="term" value="F:metalloendopeptidase activity"/>
    <property type="evidence" value="ECO:0007669"/>
    <property type="project" value="InterPro"/>
</dbReference>
<evidence type="ECO:0000256" key="3">
    <source>
        <dbReference type="ARBA" id="ARBA00022801"/>
    </source>
</evidence>
<dbReference type="InterPro" id="IPR001915">
    <property type="entry name" value="Peptidase_M48"/>
</dbReference>
<evidence type="ECO:0000259" key="8">
    <source>
        <dbReference type="Pfam" id="PF01435"/>
    </source>
</evidence>
<organism evidence="9 10">
    <name type="scientific">Roseivivax lentus</name>
    <dbReference type="NCBI Taxonomy" id="633194"/>
    <lineage>
        <taxon>Bacteria</taxon>
        <taxon>Pseudomonadati</taxon>
        <taxon>Pseudomonadota</taxon>
        <taxon>Alphaproteobacteria</taxon>
        <taxon>Rhodobacterales</taxon>
        <taxon>Roseobacteraceae</taxon>
        <taxon>Roseivivax</taxon>
    </lineage>
</organism>
<keyword evidence="10" id="KW-1185">Reference proteome</keyword>
<comment type="similarity">
    <text evidence="6">Belongs to the peptidase M48 family.</text>
</comment>
<dbReference type="GO" id="GO:0016020">
    <property type="term" value="C:membrane"/>
    <property type="evidence" value="ECO:0007669"/>
    <property type="project" value="TreeGrafter"/>
</dbReference>
<dbReference type="GO" id="GO:0046872">
    <property type="term" value="F:metal ion binding"/>
    <property type="evidence" value="ECO:0007669"/>
    <property type="project" value="UniProtKB-KW"/>
</dbReference>
<comment type="cofactor">
    <cofactor evidence="6">
        <name>Zn(2+)</name>
        <dbReference type="ChEBI" id="CHEBI:29105"/>
    </cofactor>
    <text evidence="6">Binds 1 zinc ion per subunit.</text>
</comment>
<accession>A0A1N7M646</accession>
<keyword evidence="5 6" id="KW-0482">Metalloprotease</keyword>
<protein>
    <submittedName>
        <fullName evidence="9">Peptidase family M48</fullName>
    </submittedName>
</protein>
<dbReference type="Gene3D" id="3.30.2010.10">
    <property type="entry name" value="Metalloproteases ('zincins'), catalytic domain"/>
    <property type="match status" value="1"/>
</dbReference>
<dbReference type="Pfam" id="PF01435">
    <property type="entry name" value="Peptidase_M48"/>
    <property type="match status" value="1"/>
</dbReference>
<dbReference type="RefSeq" id="WP_076447179.1">
    <property type="nucleotide sequence ID" value="NZ_FTOQ01000004.1"/>
</dbReference>
<feature type="transmembrane region" description="Helical" evidence="7">
    <location>
        <begin position="108"/>
        <end position="132"/>
    </location>
</feature>
<evidence type="ECO:0000256" key="5">
    <source>
        <dbReference type="ARBA" id="ARBA00023049"/>
    </source>
</evidence>
<gene>
    <name evidence="9" type="ORF">SAMN05421759_1049</name>
</gene>
<dbReference type="PANTHER" id="PTHR22726:SF1">
    <property type="entry name" value="METALLOENDOPEPTIDASE OMA1, MITOCHONDRIAL"/>
    <property type="match status" value="1"/>
</dbReference>
<keyword evidence="7" id="KW-0472">Membrane</keyword>
<dbReference type="InterPro" id="IPR051156">
    <property type="entry name" value="Mito/Outer_Membr_Metalloprot"/>
</dbReference>
<keyword evidence="4 6" id="KW-0862">Zinc</keyword>
<dbReference type="GO" id="GO:0051603">
    <property type="term" value="P:proteolysis involved in protein catabolic process"/>
    <property type="evidence" value="ECO:0007669"/>
    <property type="project" value="TreeGrafter"/>
</dbReference>
<sequence length="374" mass="39660">MTGTLIHVGSRPAAYHGRATFFDGIAPVPQEVALGIDEAAGALVFEAGGDSYGWPLEDIREVPDQAGGDLYVLRLIDDPLAQLVLTDRDLAPRLPRRRRRQPGADRGLIARWAAAALGSVALIIFVLVPIMADQLARFIPPEGERALGEVTLTQIRNALGPGSVAPVPFCDAPEGAAALDKIRDRLAAGTPLPQDLSVHVLDHKMVNAFALPGGYIVFFRGLLDAAETPEEIAAVFAHEVGHVVSRDPTRHALRSAGSIGVLGLILGDFAGGAAVLYLTERLIEARYSQAAETGADLFAYGMLERAGLSPAALGDMFERFREIGGEAPAIMTHFMSHPELSDRIAAAEAAVPAGFEPVPLLSDSEFRALTAICD</sequence>
<evidence type="ECO:0000313" key="10">
    <source>
        <dbReference type="Proteomes" id="UP000186684"/>
    </source>
</evidence>
<evidence type="ECO:0000256" key="1">
    <source>
        <dbReference type="ARBA" id="ARBA00022670"/>
    </source>
</evidence>
<reference evidence="10" key="1">
    <citation type="submission" date="2017-01" db="EMBL/GenBank/DDBJ databases">
        <authorList>
            <person name="Varghese N."/>
            <person name="Submissions S."/>
        </authorList>
    </citation>
    <scope>NUCLEOTIDE SEQUENCE [LARGE SCALE GENOMIC DNA]</scope>
    <source>
        <strain evidence="10">DSM 29430</strain>
    </source>
</reference>
<dbReference type="CDD" id="cd07332">
    <property type="entry name" value="M48C_Oma1_like"/>
    <property type="match status" value="1"/>
</dbReference>
<keyword evidence="7" id="KW-1133">Transmembrane helix</keyword>
<proteinExistence type="inferred from homology"/>
<keyword evidence="7" id="KW-0812">Transmembrane</keyword>
<evidence type="ECO:0000256" key="2">
    <source>
        <dbReference type="ARBA" id="ARBA00022723"/>
    </source>
</evidence>
<dbReference type="EMBL" id="FTOQ01000004">
    <property type="protein sequence ID" value="SIS81512.1"/>
    <property type="molecule type" value="Genomic_DNA"/>
</dbReference>
<dbReference type="OrthoDB" id="9810445at2"/>
<dbReference type="Proteomes" id="UP000186684">
    <property type="component" value="Unassembled WGS sequence"/>
</dbReference>